<protein>
    <submittedName>
        <fullName evidence="1">11210_t:CDS:1</fullName>
    </submittedName>
</protein>
<accession>A0ACA9MZV2</accession>
<organism evidence="1 2">
    <name type="scientific">Acaulospora colombiana</name>
    <dbReference type="NCBI Taxonomy" id="27376"/>
    <lineage>
        <taxon>Eukaryota</taxon>
        <taxon>Fungi</taxon>
        <taxon>Fungi incertae sedis</taxon>
        <taxon>Mucoromycota</taxon>
        <taxon>Glomeromycotina</taxon>
        <taxon>Glomeromycetes</taxon>
        <taxon>Diversisporales</taxon>
        <taxon>Acaulosporaceae</taxon>
        <taxon>Acaulospora</taxon>
    </lineage>
</organism>
<proteinExistence type="predicted"/>
<sequence length="566" mass="60000">MDLLQETIFCDSAMDSETLQETVNPRMSDPNSGGLEQGTYRILPVEGKESEEVQRRGHLVTILHKIGQQYYLNFNSPAQRLGDCLGPERVAASVVWEEIKGGILDMVAESRRGWLAWVPVSQRVRPSPAETAQNKKRIASTSCVDNRRQTSQSIPKRTRGHLAKERTVLDVQTMPSLGGVQEHYEKGRSQTKKTRISNRPINQVKKKSHENDIVRVNEALSNQYKGSQSTASRLKDEKESRTLVLSIVSLVVSSLVVGVGCWVCGDVVVTSWGLSTIVAIVLVITVAVVAVLGGRKEDCSGAADSVALAASVEVSEADDDESLAPSGVRVGSRGAILESTVLSVADKSDLMVRSSVDRAHAVDTSGQAIGDGSTKNITLSGIIEALEESKAGGVNGLGGLQVGNVLDGDVTVTDEDALVVDLLRSRVVVCLGVDKVTGDQVQDLHLDGEGLVLDEAFVSVLGEDELAAGGDVKTDDTAHRGLAARASGDLLTIGEGNTLVESNEAVHSSLQVVAGGGRANLCGIGVVTLTILLQALRDDGGIKSYSFQEIIDKSVTGVSAGYSRAE</sequence>
<dbReference type="EMBL" id="CAJVPT010016930">
    <property type="protein sequence ID" value="CAG8622649.1"/>
    <property type="molecule type" value="Genomic_DNA"/>
</dbReference>
<evidence type="ECO:0000313" key="1">
    <source>
        <dbReference type="EMBL" id="CAG8622649.1"/>
    </source>
</evidence>
<keyword evidence="2" id="KW-1185">Reference proteome</keyword>
<gene>
    <name evidence="1" type="ORF">ACOLOM_LOCUS7385</name>
</gene>
<reference evidence="1" key="1">
    <citation type="submission" date="2021-06" db="EMBL/GenBank/DDBJ databases">
        <authorList>
            <person name="Kallberg Y."/>
            <person name="Tangrot J."/>
            <person name="Rosling A."/>
        </authorList>
    </citation>
    <scope>NUCLEOTIDE SEQUENCE</scope>
    <source>
        <strain evidence="1">CL356</strain>
    </source>
</reference>
<dbReference type="Proteomes" id="UP000789525">
    <property type="component" value="Unassembled WGS sequence"/>
</dbReference>
<evidence type="ECO:0000313" key="2">
    <source>
        <dbReference type="Proteomes" id="UP000789525"/>
    </source>
</evidence>
<name>A0ACA9MZV2_9GLOM</name>
<comment type="caution">
    <text evidence="1">The sequence shown here is derived from an EMBL/GenBank/DDBJ whole genome shotgun (WGS) entry which is preliminary data.</text>
</comment>